<proteinExistence type="predicted"/>
<gene>
    <name evidence="2" type="ORF">FLL46_04320</name>
</gene>
<comment type="caution">
    <text evidence="2">The sequence shown here is derived from an EMBL/GenBank/DDBJ whole genome shotgun (WGS) entry which is preliminary data.</text>
</comment>
<sequence length="198" mass="22595">MKTHFSKVLFLTALFGVSLISFSVLAVPPHTPGLTTGAPVGATWHEWEVRAYNDRSPTHRYMARQTICFRYVGTVGTHDSYEWYSNSYFNWNGRATQEGDQISMHGDFWNEVGHDGMTWQLTTQENAANSKLLEQGAGHWYEWIENAALGWSVGFANTLWTKTGKKCEDPATHRFQSAAVEDQEYISPQNIDRRNIEK</sequence>
<feature type="signal peptide" evidence="1">
    <location>
        <begin position="1"/>
        <end position="26"/>
    </location>
</feature>
<dbReference type="RefSeq" id="WP_142892224.1">
    <property type="nucleotide sequence ID" value="NZ_ML660161.1"/>
</dbReference>
<evidence type="ECO:0000313" key="2">
    <source>
        <dbReference type="EMBL" id="TQV88763.1"/>
    </source>
</evidence>
<evidence type="ECO:0000313" key="3">
    <source>
        <dbReference type="Proteomes" id="UP000315439"/>
    </source>
</evidence>
<reference evidence="2 3" key="1">
    <citation type="submission" date="2019-07" db="EMBL/GenBank/DDBJ databases">
        <title>Draft genome for Aliikangiella sp. M105.</title>
        <authorList>
            <person name="Wang G."/>
        </authorList>
    </citation>
    <scope>NUCLEOTIDE SEQUENCE [LARGE SCALE GENOMIC DNA]</scope>
    <source>
        <strain evidence="2 3">M105</strain>
    </source>
</reference>
<keyword evidence="1" id="KW-0732">Signal</keyword>
<feature type="chain" id="PRO_5022062072" evidence="1">
    <location>
        <begin position="27"/>
        <end position="198"/>
    </location>
</feature>
<protein>
    <submittedName>
        <fullName evidence="2">Uncharacterized protein</fullName>
    </submittedName>
</protein>
<dbReference type="EMBL" id="VIKS01000003">
    <property type="protein sequence ID" value="TQV88763.1"/>
    <property type="molecule type" value="Genomic_DNA"/>
</dbReference>
<organism evidence="2 3">
    <name type="scientific">Aliikangiella coralliicola</name>
    <dbReference type="NCBI Taxonomy" id="2592383"/>
    <lineage>
        <taxon>Bacteria</taxon>
        <taxon>Pseudomonadati</taxon>
        <taxon>Pseudomonadota</taxon>
        <taxon>Gammaproteobacteria</taxon>
        <taxon>Oceanospirillales</taxon>
        <taxon>Pleioneaceae</taxon>
        <taxon>Aliikangiella</taxon>
    </lineage>
</organism>
<evidence type="ECO:0000256" key="1">
    <source>
        <dbReference type="SAM" id="SignalP"/>
    </source>
</evidence>
<dbReference type="AlphaFoldDB" id="A0A545UH70"/>
<keyword evidence="3" id="KW-1185">Reference proteome</keyword>
<dbReference type="OrthoDB" id="6287466at2"/>
<name>A0A545UH70_9GAMM</name>
<dbReference type="Proteomes" id="UP000315439">
    <property type="component" value="Unassembled WGS sequence"/>
</dbReference>
<accession>A0A545UH70</accession>